<dbReference type="InterPro" id="IPR050469">
    <property type="entry name" value="Diguanylate_Cyclase"/>
</dbReference>
<dbReference type="GO" id="GO:0043709">
    <property type="term" value="P:cell adhesion involved in single-species biofilm formation"/>
    <property type="evidence" value="ECO:0007669"/>
    <property type="project" value="TreeGrafter"/>
</dbReference>
<proteinExistence type="predicted"/>
<reference evidence="2" key="1">
    <citation type="submission" date="2020-10" db="EMBL/GenBank/DDBJ databases">
        <authorList>
            <person name="Gilroy R."/>
        </authorList>
    </citation>
    <scope>NUCLEOTIDE SEQUENCE</scope>
    <source>
        <strain evidence="2">6276</strain>
    </source>
</reference>
<sequence length="221" mass="25430">MAEINNENFDNINFDLPPEVLDEIQQNIEEIIRNFPVPESNKLDVIKKINFMYSHTRYLSLTDALTGLYNRRHLDTNLEREFLRAKRYHNDLSIAVIDIDFFKKVNDTHGHLCGDYVLKEVAYMILETLRKTDMVFRYGGEEFVAILTETPLEKAVIPLERLRKSIESYPFEYNGISFRVTVSIGVNSTESGAATAGEFLDLADKALYLAKNKGRNRVITA</sequence>
<dbReference type="CDD" id="cd01949">
    <property type="entry name" value="GGDEF"/>
    <property type="match status" value="1"/>
</dbReference>
<dbReference type="GO" id="GO:1902201">
    <property type="term" value="P:negative regulation of bacterial-type flagellum-dependent cell motility"/>
    <property type="evidence" value="ECO:0007669"/>
    <property type="project" value="TreeGrafter"/>
</dbReference>
<evidence type="ECO:0000313" key="2">
    <source>
        <dbReference type="EMBL" id="HIS35750.1"/>
    </source>
</evidence>
<dbReference type="GO" id="GO:0005886">
    <property type="term" value="C:plasma membrane"/>
    <property type="evidence" value="ECO:0007669"/>
    <property type="project" value="TreeGrafter"/>
</dbReference>
<dbReference type="PANTHER" id="PTHR45138:SF9">
    <property type="entry name" value="DIGUANYLATE CYCLASE DGCM-RELATED"/>
    <property type="match status" value="1"/>
</dbReference>
<dbReference type="SUPFAM" id="SSF55073">
    <property type="entry name" value="Nucleotide cyclase"/>
    <property type="match status" value="1"/>
</dbReference>
<dbReference type="FunFam" id="3.30.70.270:FF:000001">
    <property type="entry name" value="Diguanylate cyclase domain protein"/>
    <property type="match status" value="1"/>
</dbReference>
<dbReference type="NCBIfam" id="TIGR00254">
    <property type="entry name" value="GGDEF"/>
    <property type="match status" value="1"/>
</dbReference>
<dbReference type="InterPro" id="IPR043128">
    <property type="entry name" value="Rev_trsase/Diguanyl_cyclase"/>
</dbReference>
<dbReference type="PANTHER" id="PTHR45138">
    <property type="entry name" value="REGULATORY COMPONENTS OF SENSORY TRANSDUCTION SYSTEM"/>
    <property type="match status" value="1"/>
</dbReference>
<dbReference type="Proteomes" id="UP000823928">
    <property type="component" value="Unassembled WGS sequence"/>
</dbReference>
<dbReference type="Pfam" id="PF00990">
    <property type="entry name" value="GGDEF"/>
    <property type="match status" value="1"/>
</dbReference>
<name>A0A9D1JN19_9BACT</name>
<dbReference type="InterPro" id="IPR029787">
    <property type="entry name" value="Nucleotide_cyclase"/>
</dbReference>
<dbReference type="AlphaFoldDB" id="A0A9D1JN19"/>
<protein>
    <submittedName>
        <fullName evidence="2">GGDEF domain-containing protein</fullName>
    </submittedName>
</protein>
<dbReference type="InterPro" id="IPR000160">
    <property type="entry name" value="GGDEF_dom"/>
</dbReference>
<reference evidence="2" key="2">
    <citation type="journal article" date="2021" name="PeerJ">
        <title>Extensive microbial diversity within the chicken gut microbiome revealed by metagenomics and culture.</title>
        <authorList>
            <person name="Gilroy R."/>
            <person name="Ravi A."/>
            <person name="Getino M."/>
            <person name="Pursley I."/>
            <person name="Horton D.L."/>
            <person name="Alikhan N.F."/>
            <person name="Baker D."/>
            <person name="Gharbi K."/>
            <person name="Hall N."/>
            <person name="Watson M."/>
            <person name="Adriaenssens E.M."/>
            <person name="Foster-Nyarko E."/>
            <person name="Jarju S."/>
            <person name="Secka A."/>
            <person name="Antonio M."/>
            <person name="Oren A."/>
            <person name="Chaudhuri R.R."/>
            <person name="La Ragione R."/>
            <person name="Hildebrand F."/>
            <person name="Pallen M.J."/>
        </authorList>
    </citation>
    <scope>NUCLEOTIDE SEQUENCE</scope>
    <source>
        <strain evidence="2">6276</strain>
    </source>
</reference>
<comment type="caution">
    <text evidence="2">The sequence shown here is derived from an EMBL/GenBank/DDBJ whole genome shotgun (WGS) entry which is preliminary data.</text>
</comment>
<feature type="domain" description="GGDEF" evidence="1">
    <location>
        <begin position="90"/>
        <end position="221"/>
    </location>
</feature>
<dbReference type="Gene3D" id="3.30.70.270">
    <property type="match status" value="1"/>
</dbReference>
<evidence type="ECO:0000259" key="1">
    <source>
        <dbReference type="PROSITE" id="PS50887"/>
    </source>
</evidence>
<accession>A0A9D1JN19</accession>
<gene>
    <name evidence="2" type="ORF">IAC10_03865</name>
</gene>
<evidence type="ECO:0000313" key="3">
    <source>
        <dbReference type="Proteomes" id="UP000823928"/>
    </source>
</evidence>
<organism evidence="2 3">
    <name type="scientific">Candidatus Scatousia excrementigallinarum</name>
    <dbReference type="NCBI Taxonomy" id="2840935"/>
    <lineage>
        <taxon>Bacteria</taxon>
        <taxon>Candidatus Scatousia</taxon>
    </lineage>
</organism>
<dbReference type="PROSITE" id="PS50887">
    <property type="entry name" value="GGDEF"/>
    <property type="match status" value="1"/>
</dbReference>
<dbReference type="GO" id="GO:0052621">
    <property type="term" value="F:diguanylate cyclase activity"/>
    <property type="evidence" value="ECO:0007669"/>
    <property type="project" value="TreeGrafter"/>
</dbReference>
<dbReference type="EMBL" id="DVIU01000081">
    <property type="protein sequence ID" value="HIS35750.1"/>
    <property type="molecule type" value="Genomic_DNA"/>
</dbReference>
<dbReference type="SMART" id="SM00267">
    <property type="entry name" value="GGDEF"/>
    <property type="match status" value="1"/>
</dbReference>